<dbReference type="EMBL" id="WKFB01000231">
    <property type="protein sequence ID" value="KAF6730779.1"/>
    <property type="molecule type" value="Genomic_DNA"/>
</dbReference>
<comment type="caution">
    <text evidence="1">The sequence shown here is derived from an EMBL/GenBank/DDBJ whole genome shotgun (WGS) entry which is preliminary data.</text>
</comment>
<proteinExistence type="predicted"/>
<evidence type="ECO:0000313" key="2">
    <source>
        <dbReference type="Proteomes" id="UP000646548"/>
    </source>
</evidence>
<organism evidence="1 2">
    <name type="scientific">Oryzias melastigma</name>
    <name type="common">Marine medaka</name>
    <dbReference type="NCBI Taxonomy" id="30732"/>
    <lineage>
        <taxon>Eukaryota</taxon>
        <taxon>Metazoa</taxon>
        <taxon>Chordata</taxon>
        <taxon>Craniata</taxon>
        <taxon>Vertebrata</taxon>
        <taxon>Euteleostomi</taxon>
        <taxon>Actinopterygii</taxon>
        <taxon>Neopterygii</taxon>
        <taxon>Teleostei</taxon>
        <taxon>Neoteleostei</taxon>
        <taxon>Acanthomorphata</taxon>
        <taxon>Ovalentaria</taxon>
        <taxon>Atherinomorphae</taxon>
        <taxon>Beloniformes</taxon>
        <taxon>Adrianichthyidae</taxon>
        <taxon>Oryziinae</taxon>
        <taxon>Oryzias</taxon>
    </lineage>
</organism>
<dbReference type="AlphaFoldDB" id="A0A834CN88"/>
<evidence type="ECO:0000313" key="1">
    <source>
        <dbReference type="EMBL" id="KAF6730779.1"/>
    </source>
</evidence>
<reference evidence="1" key="1">
    <citation type="journal article" name="BMC Genomics">
        <title>Long-read sequencing and de novo genome assembly of marine medaka (Oryzias melastigma).</title>
        <authorList>
            <person name="Liang P."/>
            <person name="Saqib H.S.A."/>
            <person name="Ni X."/>
            <person name="Shen Y."/>
        </authorList>
    </citation>
    <scope>NUCLEOTIDE SEQUENCE</scope>
    <source>
        <strain evidence="1">Bigg-433</strain>
    </source>
</reference>
<protein>
    <submittedName>
        <fullName evidence="1">Uncharacterized protein</fullName>
    </submittedName>
</protein>
<name>A0A834CN88_ORYME</name>
<accession>A0A834CN88</accession>
<sequence>MELKYQHSAAGGAGALDLTEFAVICAEEDGGRSSPFSPLGFRKVSPWLPLCSAVSLPQHARSALRRVPVPNVPRC</sequence>
<gene>
    <name evidence="1" type="ORF">FQA47_003054</name>
</gene>
<dbReference type="Proteomes" id="UP000646548">
    <property type="component" value="Unassembled WGS sequence"/>
</dbReference>